<evidence type="ECO:0000313" key="3">
    <source>
        <dbReference type="Proteomes" id="UP000012527"/>
    </source>
</evidence>
<comment type="caution">
    <text evidence="2">The sequence shown here is derived from an EMBL/GenBank/DDBJ whole genome shotgun (WGS) entry which is preliminary data.</text>
</comment>
<evidence type="ECO:0000313" key="2">
    <source>
        <dbReference type="EMBL" id="EMZ41168.1"/>
    </source>
</evidence>
<keyword evidence="1" id="KW-0472">Membrane</keyword>
<dbReference type="RefSeq" id="WP_004084111.1">
    <property type="nucleotide sequence ID" value="NZ_KB822505.1"/>
</dbReference>
<sequence length="41" mass="4518">MLGIVAIILQFAVNVGLIYGIYILRKKVDRLEKGANDVEAT</sequence>
<dbReference type="HOGENOM" id="CLU_3270970_0_0_7"/>
<gene>
    <name evidence="2" type="ORF">C826_00178</name>
</gene>
<evidence type="ECO:0000256" key="1">
    <source>
        <dbReference type="SAM" id="Phobius"/>
    </source>
</evidence>
<name>N2BRK7_9HELI</name>
<dbReference type="GeneID" id="77083263"/>
<proteinExistence type="predicted"/>
<feature type="transmembrane region" description="Helical" evidence="1">
    <location>
        <begin position="6"/>
        <end position="24"/>
    </location>
</feature>
<keyword evidence="1" id="KW-1133">Transmembrane helix</keyword>
<reference evidence="2 3" key="1">
    <citation type="submission" date="2013-02" db="EMBL/GenBank/DDBJ databases">
        <title>The Genome Sequence of Helicobacter bilis WiWa.</title>
        <authorList>
            <consortium name="The Broad Institute Genome Sequencing Platform"/>
            <person name="Ward D."/>
            <person name="Overstreet A.-M.C."/>
            <person name="Ramer-Tait A.E."/>
            <person name="Phillips G.J."/>
            <person name="Wannemuehler M.J."/>
            <person name="Walker B."/>
            <person name="Young S.K."/>
            <person name="Zeng Q."/>
            <person name="Gargeya S."/>
            <person name="Fitzgerald M."/>
            <person name="Haas B."/>
            <person name="Abouelleil A."/>
            <person name="Alvarado L."/>
            <person name="Arachchi H.M."/>
            <person name="Berlin A.M."/>
            <person name="Chapman S.B."/>
            <person name="Dewar J."/>
            <person name="Goldberg J."/>
            <person name="Griggs A."/>
            <person name="Gujja S."/>
            <person name="Hansen M."/>
            <person name="Howarth C."/>
            <person name="Imamovic A."/>
            <person name="Larimer J."/>
            <person name="McCowan C."/>
            <person name="Murphy C."/>
            <person name="Neiman D."/>
            <person name="Pearson M."/>
            <person name="Priest M."/>
            <person name="Roberts A."/>
            <person name="Saif S."/>
            <person name="Shea T."/>
            <person name="Sisk P."/>
            <person name="Sykes S."/>
            <person name="Wortman J."/>
            <person name="Nusbaum C."/>
            <person name="Birren B."/>
        </authorList>
    </citation>
    <scope>NUCLEOTIDE SEQUENCE [LARGE SCALE GENOMIC DNA]</scope>
    <source>
        <strain evidence="2 3">WiWa</strain>
    </source>
</reference>
<dbReference type="AlphaFoldDB" id="N2BRK7"/>
<keyword evidence="1" id="KW-0812">Transmembrane</keyword>
<dbReference type="EMBL" id="AQFW01000004">
    <property type="protein sequence ID" value="EMZ41168.1"/>
    <property type="molecule type" value="Genomic_DNA"/>
</dbReference>
<dbReference type="PATRIC" id="fig|1235804.3.peg.187"/>
<accession>N2BRK7</accession>
<dbReference type="Proteomes" id="UP000012527">
    <property type="component" value="Unassembled WGS sequence"/>
</dbReference>
<protein>
    <submittedName>
        <fullName evidence="2">Uncharacterized protein</fullName>
    </submittedName>
</protein>
<organism evidence="2 3">
    <name type="scientific">Helicobacter bilis WiWa</name>
    <dbReference type="NCBI Taxonomy" id="1235804"/>
    <lineage>
        <taxon>Bacteria</taxon>
        <taxon>Pseudomonadati</taxon>
        <taxon>Campylobacterota</taxon>
        <taxon>Epsilonproteobacteria</taxon>
        <taxon>Campylobacterales</taxon>
        <taxon>Helicobacteraceae</taxon>
        <taxon>Helicobacter</taxon>
    </lineage>
</organism>